<gene>
    <name evidence="4" type="ORF">Amon01_000077800</name>
</gene>
<dbReference type="Gene3D" id="3.40.50.720">
    <property type="entry name" value="NAD(P)-binding Rossmann-like Domain"/>
    <property type="match status" value="1"/>
</dbReference>
<sequence>MSILVSGANGFLAAHITDDLLKHGYPVIGTVRSKAKSDPFLKHFTEKYPDAKLEYEIVQHITERDAFTPVLQKHPEIKYVIHTAASTAIGALEGQDIKDVFLTPAIEGSLSILRSVHEHAPQVKNVVMTSSIAATTSDFYAQNTKVYRADGWNEIKWEDNGGDETLAYAISKVYAEKAARKFVKDNNVSFKFTTVNPGIVVGPQLLDSHCGKVLNISNQWMLGSVEDVKVSATEYQAFPTFPVVDIVDAAVFHRLAFENEKLSDQRLLVSGSFIDTQQILNVLNKNFPQVRGKVAKGDDESAPKLTNGIVDIHEILEDADNYKLIPYEQSLIKMFDQYLRVHGSIDVKDTN</sequence>
<keyword evidence="5" id="KW-1185">Reference proteome</keyword>
<dbReference type="InterPro" id="IPR036291">
    <property type="entry name" value="NAD(P)-bd_dom_sf"/>
</dbReference>
<dbReference type="EMBL" id="BSXU01000217">
    <property type="protein sequence ID" value="GMG19834.1"/>
    <property type="molecule type" value="Genomic_DNA"/>
</dbReference>
<protein>
    <submittedName>
        <fullName evidence="4">Unnamed protein product</fullName>
    </submittedName>
</protein>
<dbReference type="PANTHER" id="PTHR10366">
    <property type="entry name" value="NAD DEPENDENT EPIMERASE/DEHYDRATASE"/>
    <property type="match status" value="1"/>
</dbReference>
<comment type="similarity">
    <text evidence="2">Belongs to the NAD(P)-dependent epimerase/dehydratase family. Dihydroflavonol-4-reductase subfamily.</text>
</comment>
<evidence type="ECO:0000256" key="1">
    <source>
        <dbReference type="ARBA" id="ARBA00023002"/>
    </source>
</evidence>
<feature type="domain" description="NAD-dependent epimerase/dehydratase" evidence="3">
    <location>
        <begin position="3"/>
        <end position="251"/>
    </location>
</feature>
<comment type="caution">
    <text evidence="4">The sequence shown here is derived from an EMBL/GenBank/DDBJ whole genome shotgun (WGS) entry which is preliminary data.</text>
</comment>
<reference evidence="4" key="1">
    <citation type="submission" date="2023-04" db="EMBL/GenBank/DDBJ databases">
        <title>Ambrosiozyma monospora NBRC 1965.</title>
        <authorList>
            <person name="Ichikawa N."/>
            <person name="Sato H."/>
            <person name="Tonouchi N."/>
        </authorList>
    </citation>
    <scope>NUCLEOTIDE SEQUENCE</scope>
    <source>
        <strain evidence="4">NBRC 1965</strain>
    </source>
</reference>
<organism evidence="4 5">
    <name type="scientific">Ambrosiozyma monospora</name>
    <name type="common">Yeast</name>
    <name type="synonym">Endomycopsis monosporus</name>
    <dbReference type="NCBI Taxonomy" id="43982"/>
    <lineage>
        <taxon>Eukaryota</taxon>
        <taxon>Fungi</taxon>
        <taxon>Dikarya</taxon>
        <taxon>Ascomycota</taxon>
        <taxon>Saccharomycotina</taxon>
        <taxon>Pichiomycetes</taxon>
        <taxon>Pichiales</taxon>
        <taxon>Pichiaceae</taxon>
        <taxon>Ambrosiozyma</taxon>
    </lineage>
</organism>
<dbReference type="Proteomes" id="UP001165063">
    <property type="component" value="Unassembled WGS sequence"/>
</dbReference>
<keyword evidence="1" id="KW-0560">Oxidoreductase</keyword>
<dbReference type="GO" id="GO:0016616">
    <property type="term" value="F:oxidoreductase activity, acting on the CH-OH group of donors, NAD or NADP as acceptor"/>
    <property type="evidence" value="ECO:0007669"/>
    <property type="project" value="TreeGrafter"/>
</dbReference>
<dbReference type="InterPro" id="IPR001509">
    <property type="entry name" value="Epimerase_deHydtase"/>
</dbReference>
<dbReference type="AlphaFoldDB" id="A0A9W6YTL5"/>
<name>A0A9W6YTL5_AMBMO</name>
<evidence type="ECO:0000259" key="3">
    <source>
        <dbReference type="Pfam" id="PF01370"/>
    </source>
</evidence>
<evidence type="ECO:0000256" key="2">
    <source>
        <dbReference type="ARBA" id="ARBA00023445"/>
    </source>
</evidence>
<dbReference type="InterPro" id="IPR050425">
    <property type="entry name" value="NAD(P)_dehydrat-like"/>
</dbReference>
<dbReference type="PANTHER" id="PTHR10366:SF564">
    <property type="entry name" value="STEROL-4-ALPHA-CARBOXYLATE 3-DEHYDROGENASE, DECARBOXYLATING"/>
    <property type="match status" value="1"/>
</dbReference>
<accession>A0A9W6YTL5</accession>
<evidence type="ECO:0000313" key="5">
    <source>
        <dbReference type="Proteomes" id="UP001165063"/>
    </source>
</evidence>
<evidence type="ECO:0000313" key="4">
    <source>
        <dbReference type="EMBL" id="GMG19834.1"/>
    </source>
</evidence>
<dbReference type="OrthoDB" id="2735536at2759"/>
<dbReference type="SUPFAM" id="SSF51735">
    <property type="entry name" value="NAD(P)-binding Rossmann-fold domains"/>
    <property type="match status" value="1"/>
</dbReference>
<dbReference type="Pfam" id="PF01370">
    <property type="entry name" value="Epimerase"/>
    <property type="match status" value="1"/>
</dbReference>
<proteinExistence type="inferred from homology"/>